<accession>A0A1M7URB8</accession>
<dbReference type="InterPro" id="IPR009075">
    <property type="entry name" value="AcylCo_DH/oxidase_C"/>
</dbReference>
<dbReference type="InterPro" id="IPR036250">
    <property type="entry name" value="AcylCo_DH-like_C"/>
</dbReference>
<keyword evidence="3 5" id="KW-0285">Flavoprotein</keyword>
<sequence length="548" mass="59103">MAKASFATHEVLNQSPPFVDVDLFALDTALREAVAANGGAAAAKELAQFGRHWGSAAMAERGRLANENTPKLRTFDSRGNRRDQVEFHPAYHELMAHSAHAGLHNSTWGADGRPAGAPAEVLRAAKFYMAAGVETGHLCPITMTRASVAALAVQPDILKKTMPVIGTRAYDPAFAPWSSKRGMTLGMGMTEKQGGTDVRSNMTRAERDGGAYRITGHKWFMSAPMCDAFLVLAQADQGLSCFFMPRFRTDGSVNAIQFQRLKDKLGNRSNASSEVEFVGAYGELVGEEGKGIRTIIQMVQLTRQDCAIASVGLMRSGLAHALHHTRYRSVFQKHLSDQPLMRAVLSDMALHVEASIALVMRLCRAFDHAPVSADEAAYMRLLTPAIKYWTCKSAPGFLYEAMECLGGNGYVEEGILARHYRESPVNAIWEGSGNVMCLDVLRALSREAEAAAEILKSLAQETKGLPGAGEAVNQIGQAFRRGDAEGIARLAVEKLALLAATAALNAISPRHAELFANTRLAGNHGGMYGAVELAPDDIGRLLDRALPA</sequence>
<evidence type="ECO:0000256" key="2">
    <source>
        <dbReference type="ARBA" id="ARBA00009347"/>
    </source>
</evidence>
<dbReference type="OrthoDB" id="9771038at2"/>
<feature type="domain" description="Acyl-CoA oxidase/dehydrogenase middle" evidence="7">
    <location>
        <begin position="187"/>
        <end position="277"/>
    </location>
</feature>
<proteinExistence type="inferred from homology"/>
<evidence type="ECO:0000259" key="7">
    <source>
        <dbReference type="Pfam" id="PF02770"/>
    </source>
</evidence>
<evidence type="ECO:0000256" key="5">
    <source>
        <dbReference type="RuleBase" id="RU362125"/>
    </source>
</evidence>
<dbReference type="InterPro" id="IPR052904">
    <property type="entry name" value="Acyl-CoA_dehydrogenase-like"/>
</dbReference>
<dbReference type="InterPro" id="IPR006089">
    <property type="entry name" value="Acyl-CoA_DH_CS"/>
</dbReference>
<evidence type="ECO:0000256" key="1">
    <source>
        <dbReference type="ARBA" id="ARBA00001974"/>
    </source>
</evidence>
<dbReference type="Pfam" id="PF18158">
    <property type="entry name" value="AidB_N"/>
    <property type="match status" value="1"/>
</dbReference>
<keyword evidence="10" id="KW-1185">Reference proteome</keyword>
<organism evidence="9 10">
    <name type="scientific">Bradyrhizobium erythrophlei</name>
    <dbReference type="NCBI Taxonomy" id="1437360"/>
    <lineage>
        <taxon>Bacteria</taxon>
        <taxon>Pseudomonadati</taxon>
        <taxon>Pseudomonadota</taxon>
        <taxon>Alphaproteobacteria</taxon>
        <taxon>Hyphomicrobiales</taxon>
        <taxon>Nitrobacteraceae</taxon>
        <taxon>Bradyrhizobium</taxon>
    </lineage>
</organism>
<dbReference type="EMBL" id="LT670849">
    <property type="protein sequence ID" value="SHN85474.1"/>
    <property type="molecule type" value="Genomic_DNA"/>
</dbReference>
<dbReference type="AlphaFoldDB" id="A0A1M7URB8"/>
<dbReference type="InterPro" id="IPR041504">
    <property type="entry name" value="AidB_N"/>
</dbReference>
<reference evidence="10" key="1">
    <citation type="submission" date="2016-11" db="EMBL/GenBank/DDBJ databases">
        <authorList>
            <person name="Varghese N."/>
            <person name="Submissions S."/>
        </authorList>
    </citation>
    <scope>NUCLEOTIDE SEQUENCE [LARGE SCALE GENOMIC DNA]</scope>
    <source>
        <strain evidence="10">GAS401</strain>
    </source>
</reference>
<dbReference type="PANTHER" id="PTHR42707">
    <property type="entry name" value="ACYL-COA DEHYDROGENASE"/>
    <property type="match status" value="1"/>
</dbReference>
<dbReference type="SUPFAM" id="SSF56645">
    <property type="entry name" value="Acyl-CoA dehydrogenase NM domain-like"/>
    <property type="match status" value="1"/>
</dbReference>
<dbReference type="GO" id="GO:0003995">
    <property type="term" value="F:acyl-CoA dehydrogenase activity"/>
    <property type="evidence" value="ECO:0007669"/>
    <property type="project" value="InterPro"/>
</dbReference>
<evidence type="ECO:0000256" key="4">
    <source>
        <dbReference type="ARBA" id="ARBA00022827"/>
    </source>
</evidence>
<evidence type="ECO:0000313" key="9">
    <source>
        <dbReference type="EMBL" id="SHN85474.1"/>
    </source>
</evidence>
<dbReference type="InterPro" id="IPR009100">
    <property type="entry name" value="AcylCoA_DH/oxidase_NM_dom_sf"/>
</dbReference>
<dbReference type="SUPFAM" id="SSF47203">
    <property type="entry name" value="Acyl-CoA dehydrogenase C-terminal domain-like"/>
    <property type="match status" value="1"/>
</dbReference>
<evidence type="ECO:0000313" key="10">
    <source>
        <dbReference type="Proteomes" id="UP000184096"/>
    </source>
</evidence>
<dbReference type="PANTHER" id="PTHR42707:SF3">
    <property type="entry name" value="ACYL-COA DEHYDROGENASE AIDB-RELATED"/>
    <property type="match status" value="1"/>
</dbReference>
<dbReference type="Gene3D" id="1.20.140.10">
    <property type="entry name" value="Butyryl-CoA Dehydrogenase, subunit A, domain 3"/>
    <property type="match status" value="1"/>
</dbReference>
<evidence type="ECO:0000259" key="8">
    <source>
        <dbReference type="Pfam" id="PF18158"/>
    </source>
</evidence>
<evidence type="ECO:0000259" key="6">
    <source>
        <dbReference type="Pfam" id="PF00441"/>
    </source>
</evidence>
<dbReference type="InterPro" id="IPR006091">
    <property type="entry name" value="Acyl-CoA_Oxase/DH_mid-dom"/>
</dbReference>
<dbReference type="Gene3D" id="6.10.250.600">
    <property type="match status" value="1"/>
</dbReference>
<dbReference type="Proteomes" id="UP000184096">
    <property type="component" value="Chromosome I"/>
</dbReference>
<dbReference type="Gene3D" id="2.40.110.20">
    <property type="match status" value="1"/>
</dbReference>
<dbReference type="PROSITE" id="PS00073">
    <property type="entry name" value="ACYL_COA_DH_2"/>
    <property type="match status" value="1"/>
</dbReference>
<evidence type="ECO:0000256" key="3">
    <source>
        <dbReference type="ARBA" id="ARBA00022630"/>
    </source>
</evidence>
<gene>
    <name evidence="9" type="ORF">SAMN05444170_6309</name>
</gene>
<dbReference type="PROSITE" id="PS00072">
    <property type="entry name" value="ACYL_COA_DH_1"/>
    <property type="match status" value="1"/>
</dbReference>
<dbReference type="Pfam" id="PF00441">
    <property type="entry name" value="Acyl-CoA_dh_1"/>
    <property type="match status" value="1"/>
</dbReference>
<dbReference type="RefSeq" id="WP_072823937.1">
    <property type="nucleotide sequence ID" value="NZ_LT670849.1"/>
</dbReference>
<comment type="cofactor">
    <cofactor evidence="1 5">
        <name>FAD</name>
        <dbReference type="ChEBI" id="CHEBI:57692"/>
    </cofactor>
</comment>
<comment type="similarity">
    <text evidence="2 5">Belongs to the acyl-CoA dehydrogenase family.</text>
</comment>
<keyword evidence="5" id="KW-0560">Oxidoreductase</keyword>
<protein>
    <submittedName>
        <fullName evidence="9">Putative acyl-CoA dehydrogenase</fullName>
    </submittedName>
</protein>
<feature type="domain" description="Acyl-CoA dehydrogenase/oxidase C-terminal" evidence="6">
    <location>
        <begin position="289"/>
        <end position="444"/>
    </location>
</feature>
<feature type="domain" description="Adaptive response protein AidB N-terminal" evidence="8">
    <location>
        <begin position="13"/>
        <end position="172"/>
    </location>
</feature>
<keyword evidence="4 5" id="KW-0274">FAD</keyword>
<name>A0A1M7URB8_9BRAD</name>
<dbReference type="Pfam" id="PF02770">
    <property type="entry name" value="Acyl-CoA_dh_M"/>
    <property type="match status" value="1"/>
</dbReference>